<proteinExistence type="predicted"/>
<accession>A0A8H7US65</accession>
<dbReference type="Proteomes" id="UP000603453">
    <property type="component" value="Unassembled WGS sequence"/>
</dbReference>
<gene>
    <name evidence="2" type="ORF">INT47_010631</name>
</gene>
<evidence type="ECO:0000313" key="3">
    <source>
        <dbReference type="Proteomes" id="UP000603453"/>
    </source>
</evidence>
<name>A0A8H7US65_9FUNG</name>
<sequence>MFEDNSVNNKESANGKDTVMTEVSTLGKQPFSNGVPTVVEEAAKQLADSALRRTSNSSTSVMFGAKEAVIEERLDHLALELLNLDEENPEEKEKFRVCNETISVVKVKWQLLFDIRVKKEADYKAGLLQLDELRAGV</sequence>
<feature type="region of interest" description="Disordered" evidence="1">
    <location>
        <begin position="1"/>
        <end position="20"/>
    </location>
</feature>
<feature type="compositionally biased region" description="Polar residues" evidence="1">
    <location>
        <begin position="1"/>
        <end position="12"/>
    </location>
</feature>
<reference evidence="2" key="1">
    <citation type="submission" date="2020-12" db="EMBL/GenBank/DDBJ databases">
        <title>Metabolic potential, ecology and presence of endohyphal bacteria is reflected in genomic diversity of Mucoromycotina.</title>
        <authorList>
            <person name="Muszewska A."/>
            <person name="Okrasinska A."/>
            <person name="Steczkiewicz K."/>
            <person name="Drgas O."/>
            <person name="Orlowska M."/>
            <person name="Perlinska-Lenart U."/>
            <person name="Aleksandrzak-Piekarczyk T."/>
            <person name="Szatraj K."/>
            <person name="Zielenkiewicz U."/>
            <person name="Pilsyk S."/>
            <person name="Malc E."/>
            <person name="Mieczkowski P."/>
            <person name="Kruszewska J.S."/>
            <person name="Biernat P."/>
            <person name="Pawlowska J."/>
        </authorList>
    </citation>
    <scope>NUCLEOTIDE SEQUENCE</scope>
    <source>
        <strain evidence="2">WA0000017839</strain>
    </source>
</reference>
<dbReference type="EMBL" id="JAEPRD010000314">
    <property type="protein sequence ID" value="KAG2192157.1"/>
    <property type="molecule type" value="Genomic_DNA"/>
</dbReference>
<organism evidence="2 3">
    <name type="scientific">Mucor saturninus</name>
    <dbReference type="NCBI Taxonomy" id="64648"/>
    <lineage>
        <taxon>Eukaryota</taxon>
        <taxon>Fungi</taxon>
        <taxon>Fungi incertae sedis</taxon>
        <taxon>Mucoromycota</taxon>
        <taxon>Mucoromycotina</taxon>
        <taxon>Mucoromycetes</taxon>
        <taxon>Mucorales</taxon>
        <taxon>Mucorineae</taxon>
        <taxon>Mucoraceae</taxon>
        <taxon>Mucor</taxon>
    </lineage>
</organism>
<keyword evidence="3" id="KW-1185">Reference proteome</keyword>
<evidence type="ECO:0000313" key="2">
    <source>
        <dbReference type="EMBL" id="KAG2192157.1"/>
    </source>
</evidence>
<protein>
    <submittedName>
        <fullName evidence="2">Uncharacterized protein</fullName>
    </submittedName>
</protein>
<evidence type="ECO:0000256" key="1">
    <source>
        <dbReference type="SAM" id="MobiDB-lite"/>
    </source>
</evidence>
<comment type="caution">
    <text evidence="2">The sequence shown here is derived from an EMBL/GenBank/DDBJ whole genome shotgun (WGS) entry which is preliminary data.</text>
</comment>
<dbReference type="AlphaFoldDB" id="A0A8H7US65"/>